<feature type="chain" id="PRO_5025472404" description="Expansin-like EG45 domain-containing protein" evidence="2">
    <location>
        <begin position="20"/>
        <end position="231"/>
    </location>
</feature>
<dbReference type="InterPro" id="IPR036749">
    <property type="entry name" value="Expansin_CBD_sf"/>
</dbReference>
<keyword evidence="4" id="KW-1185">Reference proteome</keyword>
<accession>A0A6A6UHK3</accession>
<dbReference type="SUPFAM" id="SSF50685">
    <property type="entry name" value="Barwin-like endoglucanases"/>
    <property type="match status" value="1"/>
</dbReference>
<feature type="signal peptide" evidence="2">
    <location>
        <begin position="1"/>
        <end position="19"/>
    </location>
</feature>
<dbReference type="InterPro" id="IPR036908">
    <property type="entry name" value="RlpA-like_sf"/>
</dbReference>
<evidence type="ECO:0000313" key="4">
    <source>
        <dbReference type="Proteomes" id="UP000799302"/>
    </source>
</evidence>
<dbReference type="PANTHER" id="PTHR31836">
    <property type="match status" value="1"/>
</dbReference>
<dbReference type="NCBIfam" id="NF041144">
    <property type="entry name" value="expansin_EXLX1"/>
    <property type="match status" value="1"/>
</dbReference>
<dbReference type="OrthoDB" id="406505at2759"/>
<sequence length="231" mass="25185">MSWSKNAVILAGLAQVALGTPFNVSSTQDTPVPPRNNVAVTHYNGKWGGGNCGFTTYKPTSGMPGAAITGKMWYNGGYCGACVNVRERQGGRQVTAMIMDQSPGLPQDLNLFEEAYQYLAPRTQQSVQADWDIVSCQNAEALALDFMEGSSAWWLSTRVINSNYPINAVWMRSAGNGQWNKLSNKDWNAFTWEKPLGETVDVRVECVNGQAVMMENVRIAAKSIVMSGGNC</sequence>
<dbReference type="Gene3D" id="2.60.40.760">
    <property type="entry name" value="Expansin, cellulose-binding-like domain"/>
    <property type="match status" value="1"/>
</dbReference>
<dbReference type="CDD" id="cd22271">
    <property type="entry name" value="DPBB_EXP_N-like"/>
    <property type="match status" value="1"/>
</dbReference>
<dbReference type="Proteomes" id="UP000799302">
    <property type="component" value="Unassembled WGS sequence"/>
</dbReference>
<reference evidence="3" key="1">
    <citation type="journal article" date="2020" name="Stud. Mycol.">
        <title>101 Dothideomycetes genomes: a test case for predicting lifestyles and emergence of pathogens.</title>
        <authorList>
            <person name="Haridas S."/>
            <person name="Albert R."/>
            <person name="Binder M."/>
            <person name="Bloem J."/>
            <person name="Labutti K."/>
            <person name="Salamov A."/>
            <person name="Andreopoulos B."/>
            <person name="Baker S."/>
            <person name="Barry K."/>
            <person name="Bills G."/>
            <person name="Bluhm B."/>
            <person name="Cannon C."/>
            <person name="Castanera R."/>
            <person name="Culley D."/>
            <person name="Daum C."/>
            <person name="Ezra D."/>
            <person name="Gonzalez J."/>
            <person name="Henrissat B."/>
            <person name="Kuo A."/>
            <person name="Liang C."/>
            <person name="Lipzen A."/>
            <person name="Lutzoni F."/>
            <person name="Magnuson J."/>
            <person name="Mondo S."/>
            <person name="Nolan M."/>
            <person name="Ohm R."/>
            <person name="Pangilinan J."/>
            <person name="Park H.-J."/>
            <person name="Ramirez L."/>
            <person name="Alfaro M."/>
            <person name="Sun H."/>
            <person name="Tritt A."/>
            <person name="Yoshinaga Y."/>
            <person name="Zwiers L.-H."/>
            <person name="Turgeon B."/>
            <person name="Goodwin S."/>
            <person name="Spatafora J."/>
            <person name="Crous P."/>
            <person name="Grigoriev I."/>
        </authorList>
    </citation>
    <scope>NUCLEOTIDE SEQUENCE</scope>
    <source>
        <strain evidence="3">CBS 115976</strain>
    </source>
</reference>
<dbReference type="InterPro" id="IPR049818">
    <property type="entry name" value="Expansin_EXLX1-like"/>
</dbReference>
<dbReference type="InterPro" id="IPR051477">
    <property type="entry name" value="Expansin_CellWall"/>
</dbReference>
<dbReference type="SUPFAM" id="SSF49590">
    <property type="entry name" value="PHL pollen allergen"/>
    <property type="match status" value="1"/>
</dbReference>
<name>A0A6A6UHK3_9PEZI</name>
<dbReference type="AlphaFoldDB" id="A0A6A6UHK3"/>
<evidence type="ECO:0000313" key="3">
    <source>
        <dbReference type="EMBL" id="KAF2670913.1"/>
    </source>
</evidence>
<dbReference type="EMBL" id="MU004233">
    <property type="protein sequence ID" value="KAF2670913.1"/>
    <property type="molecule type" value="Genomic_DNA"/>
</dbReference>
<keyword evidence="1 2" id="KW-0732">Signal</keyword>
<gene>
    <name evidence="3" type="ORF">BT63DRAFT_423185</name>
</gene>
<dbReference type="Gene3D" id="2.40.40.10">
    <property type="entry name" value="RlpA-like domain"/>
    <property type="match status" value="1"/>
</dbReference>
<organism evidence="3 4">
    <name type="scientific">Microthyrium microscopicum</name>
    <dbReference type="NCBI Taxonomy" id="703497"/>
    <lineage>
        <taxon>Eukaryota</taxon>
        <taxon>Fungi</taxon>
        <taxon>Dikarya</taxon>
        <taxon>Ascomycota</taxon>
        <taxon>Pezizomycotina</taxon>
        <taxon>Dothideomycetes</taxon>
        <taxon>Dothideomycetes incertae sedis</taxon>
        <taxon>Microthyriales</taxon>
        <taxon>Microthyriaceae</taxon>
        <taxon>Microthyrium</taxon>
    </lineage>
</organism>
<evidence type="ECO:0008006" key="5">
    <source>
        <dbReference type="Google" id="ProtNLM"/>
    </source>
</evidence>
<protein>
    <recommendedName>
        <fullName evidence="5">Expansin-like EG45 domain-containing protein</fullName>
    </recommendedName>
</protein>
<evidence type="ECO:0000256" key="2">
    <source>
        <dbReference type="SAM" id="SignalP"/>
    </source>
</evidence>
<dbReference type="PANTHER" id="PTHR31836:SF21">
    <property type="entry name" value="EXPANSIN-LIKE PROTEIN 7"/>
    <property type="match status" value="1"/>
</dbReference>
<proteinExistence type="predicted"/>
<evidence type="ECO:0000256" key="1">
    <source>
        <dbReference type="ARBA" id="ARBA00022729"/>
    </source>
</evidence>